<feature type="transmembrane region" description="Helical" evidence="1">
    <location>
        <begin position="27"/>
        <end position="52"/>
    </location>
</feature>
<reference evidence="2" key="2">
    <citation type="submission" date="2020-09" db="EMBL/GenBank/DDBJ databases">
        <authorList>
            <person name="Sun Q."/>
            <person name="Kim S."/>
        </authorList>
    </citation>
    <scope>NUCLEOTIDE SEQUENCE</scope>
    <source>
        <strain evidence="2">KCTC 23224</strain>
    </source>
</reference>
<gene>
    <name evidence="2" type="ORF">GCM10008106_18270</name>
</gene>
<evidence type="ECO:0000313" key="3">
    <source>
        <dbReference type="Proteomes" id="UP000642809"/>
    </source>
</evidence>
<reference evidence="2" key="1">
    <citation type="journal article" date="2014" name="Int. J. Syst. Evol. Microbiol.">
        <title>Complete genome sequence of Corynebacterium casei LMG S-19264T (=DSM 44701T), isolated from a smear-ripened cheese.</title>
        <authorList>
            <consortium name="US DOE Joint Genome Institute (JGI-PGF)"/>
            <person name="Walter F."/>
            <person name="Albersmeier A."/>
            <person name="Kalinowski J."/>
            <person name="Ruckert C."/>
        </authorList>
    </citation>
    <scope>NUCLEOTIDE SEQUENCE</scope>
    <source>
        <strain evidence="2">KCTC 23224</strain>
    </source>
</reference>
<dbReference type="AlphaFoldDB" id="A0A8J3G5A8"/>
<evidence type="ECO:0000256" key="1">
    <source>
        <dbReference type="SAM" id="Phobius"/>
    </source>
</evidence>
<proteinExistence type="predicted"/>
<dbReference type="Proteomes" id="UP000642809">
    <property type="component" value="Unassembled WGS sequence"/>
</dbReference>
<comment type="caution">
    <text evidence="2">The sequence shown here is derived from an EMBL/GenBank/DDBJ whole genome shotgun (WGS) entry which is preliminary data.</text>
</comment>
<keyword evidence="1" id="KW-1133">Transmembrane helix</keyword>
<protein>
    <submittedName>
        <fullName evidence="2">Uncharacterized protein</fullName>
    </submittedName>
</protein>
<accession>A0A8J3G5A8</accession>
<organism evidence="2 3">
    <name type="scientific">Mongoliitalea lutea</name>
    <dbReference type="NCBI Taxonomy" id="849756"/>
    <lineage>
        <taxon>Bacteria</taxon>
        <taxon>Pseudomonadati</taxon>
        <taxon>Bacteroidota</taxon>
        <taxon>Cytophagia</taxon>
        <taxon>Cytophagales</taxon>
        <taxon>Cyclobacteriaceae</taxon>
        <taxon>Mongoliitalea</taxon>
    </lineage>
</organism>
<keyword evidence="1" id="KW-0472">Membrane</keyword>
<keyword evidence="3" id="KW-1185">Reference proteome</keyword>
<sequence length="80" mass="8339">MFNQKTKFVMKELSIEKMGLVSGGTKCGAVVALGLGVAVGIGASALLAPGIWSNPKVWFAASSVVSGVINKYDDHCLKKI</sequence>
<evidence type="ECO:0000313" key="2">
    <source>
        <dbReference type="EMBL" id="GHB37401.1"/>
    </source>
</evidence>
<keyword evidence="1" id="KW-0812">Transmembrane</keyword>
<name>A0A8J3G5A8_9BACT</name>
<dbReference type="EMBL" id="BMYF01000010">
    <property type="protein sequence ID" value="GHB37401.1"/>
    <property type="molecule type" value="Genomic_DNA"/>
</dbReference>